<dbReference type="EMBL" id="AP024488">
    <property type="protein sequence ID" value="BCS96118.1"/>
    <property type="molecule type" value="Genomic_DNA"/>
</dbReference>
<sequence>MRTKPSRPPQEKTFFATCMAWWPVGILLLLLVGLYLMSTAKTEAVAKARRGQRKEGPPPINVVTLTLAPTVIRDKITLPGEVRANRELDVPSEISAILLKKTFSEGEAIKKGDIIARLDGSRYAARLQAAEAAFETARATANRLKNLNQSKLATQSDLDRAEAGLEEARSTLISARLDLSKCEIRAPFSGYLDTYLVEKGAFVTTGTPICRLVDLKSVKIRVGIPESDVKGVRTPASFSVTIDALGDTPIPGGTIHNLTRAAGNMARLYDLDLLFPNDEGRMVPGMFARVELVKKLHPEALVIPLYAVISRDNHHMVFVEKEGKAVMKQVQTGIQEGWMMEVTEGLQVGDQIIVVGQRSVNEGREVTVVRRTEKAEDLRP</sequence>
<dbReference type="Pfam" id="PF25989">
    <property type="entry name" value="YknX_C"/>
    <property type="match status" value="1"/>
</dbReference>
<keyword evidence="2" id="KW-1133">Transmembrane helix</keyword>
<dbReference type="InterPro" id="IPR058625">
    <property type="entry name" value="MdtA-like_BSH"/>
</dbReference>
<feature type="domain" description="CusB-like beta-barrel" evidence="4">
    <location>
        <begin position="220"/>
        <end position="294"/>
    </location>
</feature>
<organism evidence="6 7">
    <name type="scientific">Desulfoluna limicola</name>
    <dbReference type="NCBI Taxonomy" id="2810562"/>
    <lineage>
        <taxon>Bacteria</taxon>
        <taxon>Pseudomonadati</taxon>
        <taxon>Thermodesulfobacteriota</taxon>
        <taxon>Desulfobacteria</taxon>
        <taxon>Desulfobacterales</taxon>
        <taxon>Desulfolunaceae</taxon>
        <taxon>Desulfoluna</taxon>
    </lineage>
</organism>
<name>A0ABN6F2U9_9BACT</name>
<dbReference type="Gene3D" id="1.10.287.470">
    <property type="entry name" value="Helix hairpin bin"/>
    <property type="match status" value="1"/>
</dbReference>
<evidence type="ECO:0000259" key="5">
    <source>
        <dbReference type="Pfam" id="PF25989"/>
    </source>
</evidence>
<proteinExistence type="inferred from homology"/>
<evidence type="ECO:0000259" key="3">
    <source>
        <dbReference type="Pfam" id="PF25917"/>
    </source>
</evidence>
<feature type="domain" description="Multidrug resistance protein MdtA-like barrel-sandwich hybrid" evidence="3">
    <location>
        <begin position="87"/>
        <end position="209"/>
    </location>
</feature>
<dbReference type="Gene3D" id="2.40.50.100">
    <property type="match status" value="1"/>
</dbReference>
<dbReference type="Gene3D" id="2.40.420.20">
    <property type="match status" value="1"/>
</dbReference>
<dbReference type="InterPro" id="IPR058792">
    <property type="entry name" value="Beta-barrel_RND_2"/>
</dbReference>
<keyword evidence="2" id="KW-0472">Membrane</keyword>
<evidence type="ECO:0000256" key="1">
    <source>
        <dbReference type="ARBA" id="ARBA00009477"/>
    </source>
</evidence>
<accession>A0ABN6F2U9</accession>
<evidence type="ECO:0000256" key="2">
    <source>
        <dbReference type="SAM" id="Phobius"/>
    </source>
</evidence>
<dbReference type="Pfam" id="PF25954">
    <property type="entry name" value="Beta-barrel_RND_2"/>
    <property type="match status" value="1"/>
</dbReference>
<dbReference type="SUPFAM" id="SSF111369">
    <property type="entry name" value="HlyD-like secretion proteins"/>
    <property type="match status" value="1"/>
</dbReference>
<evidence type="ECO:0000313" key="6">
    <source>
        <dbReference type="EMBL" id="BCS96118.1"/>
    </source>
</evidence>
<reference evidence="6 7" key="1">
    <citation type="submission" date="2021-02" db="EMBL/GenBank/DDBJ databases">
        <title>Complete genome of Desulfoluna sp. strain ASN36.</title>
        <authorList>
            <person name="Takahashi A."/>
            <person name="Kojima H."/>
            <person name="Fukui M."/>
        </authorList>
    </citation>
    <scope>NUCLEOTIDE SEQUENCE [LARGE SCALE GENOMIC DNA]</scope>
    <source>
        <strain evidence="6 7">ASN36</strain>
    </source>
</reference>
<dbReference type="PANTHER" id="PTHR30469:SF15">
    <property type="entry name" value="HLYD FAMILY OF SECRETION PROTEINS"/>
    <property type="match status" value="1"/>
</dbReference>
<feature type="transmembrane region" description="Helical" evidence="2">
    <location>
        <begin position="20"/>
        <end position="40"/>
    </location>
</feature>
<evidence type="ECO:0000259" key="4">
    <source>
        <dbReference type="Pfam" id="PF25954"/>
    </source>
</evidence>
<evidence type="ECO:0000313" key="7">
    <source>
        <dbReference type="Proteomes" id="UP001320148"/>
    </source>
</evidence>
<keyword evidence="7" id="KW-1185">Reference proteome</keyword>
<gene>
    <name evidence="6" type="ORF">DSLASN_17500</name>
</gene>
<dbReference type="RefSeq" id="WP_236892476.1">
    <property type="nucleotide sequence ID" value="NZ_AP024488.1"/>
</dbReference>
<dbReference type="InterPro" id="IPR006143">
    <property type="entry name" value="RND_pump_MFP"/>
</dbReference>
<dbReference type="InterPro" id="IPR058637">
    <property type="entry name" value="YknX-like_C"/>
</dbReference>
<protein>
    <submittedName>
        <fullName evidence="6">MexH family multidrug efflux RND transporter periplasmic adaptor subunit</fullName>
    </submittedName>
</protein>
<dbReference type="Gene3D" id="2.40.30.170">
    <property type="match status" value="1"/>
</dbReference>
<feature type="domain" description="YknX-like C-terminal permuted SH3-like" evidence="5">
    <location>
        <begin position="300"/>
        <end position="368"/>
    </location>
</feature>
<dbReference type="Proteomes" id="UP001320148">
    <property type="component" value="Chromosome"/>
</dbReference>
<dbReference type="Pfam" id="PF25917">
    <property type="entry name" value="BSH_RND"/>
    <property type="match status" value="1"/>
</dbReference>
<keyword evidence="2" id="KW-0812">Transmembrane</keyword>
<dbReference type="PANTHER" id="PTHR30469">
    <property type="entry name" value="MULTIDRUG RESISTANCE PROTEIN MDTA"/>
    <property type="match status" value="1"/>
</dbReference>
<comment type="similarity">
    <text evidence="1">Belongs to the membrane fusion protein (MFP) (TC 8.A.1) family.</text>
</comment>
<dbReference type="NCBIfam" id="TIGR01730">
    <property type="entry name" value="RND_mfp"/>
    <property type="match status" value="1"/>
</dbReference>